<reference evidence="1 2" key="1">
    <citation type="journal article" date="2014" name="Genome Announc.">
        <title>Complete Genome Sequence of the Novel Giant Pseudomonas Phage PaBG.</title>
        <authorList>
            <person name="Sykilinda N.N."/>
            <person name="Bondar A.A."/>
            <person name="Gorshkova A.S."/>
            <person name="Kurochkina L.P."/>
            <person name="Kulikov E.E."/>
            <person name="Shneider M.M."/>
            <person name="Kadykov V.A."/>
            <person name="Solovjeva N.V."/>
            <person name="Kabilov M.R."/>
            <person name="Mesyanzhinov V.V."/>
            <person name="Vlassov V.V."/>
            <person name="Drukker V.V."/>
            <person name="Miroshnikov K.A."/>
        </authorList>
    </citation>
    <scope>NUCLEOTIDE SEQUENCE [LARGE SCALE GENOMIC DNA]</scope>
</reference>
<evidence type="ECO:0000313" key="1">
    <source>
        <dbReference type="EMBL" id="AGS82100.1"/>
    </source>
</evidence>
<gene>
    <name evidence="1" type="ORF">PaBG_00216</name>
</gene>
<dbReference type="EMBL" id="KF147891">
    <property type="protein sequence ID" value="AGS82100.1"/>
    <property type="molecule type" value="Genomic_DNA"/>
</dbReference>
<accession>S5VZQ2</accession>
<dbReference type="RefSeq" id="YP_008433547.1">
    <property type="nucleotide sequence ID" value="NC_022096.1"/>
</dbReference>
<name>S5VZQ2_9CAUD</name>
<sequence length="113" mass="13116">MERITYKCDKAEHKLPLAQRKNWHVYLGEKLIATIAATDDVSSDRSHSLRIWKAKMYHTGFDPFDFPHHSEGDEEEKTKPHVALADGKPVLINPQPMTMREARSWVRHVVQRG</sequence>
<dbReference type="Proteomes" id="UP000015545">
    <property type="component" value="Segment"/>
</dbReference>
<evidence type="ECO:0000313" key="2">
    <source>
        <dbReference type="Proteomes" id="UP000015545"/>
    </source>
</evidence>
<dbReference type="KEGG" id="vg:16574902"/>
<protein>
    <submittedName>
        <fullName evidence="1">Uncharacterized protein</fullName>
    </submittedName>
</protein>
<proteinExistence type="predicted"/>
<keyword evidence="2" id="KW-1185">Reference proteome</keyword>
<organism evidence="1 2">
    <name type="scientific">Pseudomonas phage PaBG</name>
    <dbReference type="NCBI Taxonomy" id="1335230"/>
    <lineage>
        <taxon>Viruses</taxon>
        <taxon>Duplodnaviria</taxon>
        <taxon>Heunggongvirae</taxon>
        <taxon>Uroviricota</taxon>
        <taxon>Caudoviricetes</taxon>
        <taxon>Baikalvirus</taxon>
        <taxon>Baikalvirus PaBG</taxon>
    </lineage>
</organism>